<accession>A0ABS5YIT7</accession>
<gene>
    <name evidence="1" type="ORF">KOI35_03985</name>
</gene>
<proteinExistence type="predicted"/>
<keyword evidence="2" id="KW-1185">Reference proteome</keyword>
<name>A0ABS5YIT7_9ACTN</name>
<dbReference type="RefSeq" id="WP_215784582.1">
    <property type="nucleotide sequence ID" value="NZ_JAHKKG010000001.1"/>
</dbReference>
<protein>
    <submittedName>
        <fullName evidence="1">Uncharacterized protein</fullName>
    </submittedName>
</protein>
<comment type="caution">
    <text evidence="1">The sequence shown here is derived from an EMBL/GenBank/DDBJ whole genome shotgun (WGS) entry which is preliminary data.</text>
</comment>
<organism evidence="1 2">
    <name type="scientific">Paractinoplanes bogorensis</name>
    <dbReference type="NCBI Taxonomy" id="1610840"/>
    <lineage>
        <taxon>Bacteria</taxon>
        <taxon>Bacillati</taxon>
        <taxon>Actinomycetota</taxon>
        <taxon>Actinomycetes</taxon>
        <taxon>Micromonosporales</taxon>
        <taxon>Micromonosporaceae</taxon>
        <taxon>Paractinoplanes</taxon>
    </lineage>
</organism>
<dbReference type="EMBL" id="JAHKKG010000001">
    <property type="protein sequence ID" value="MBU2662658.1"/>
    <property type="molecule type" value="Genomic_DNA"/>
</dbReference>
<dbReference type="Proteomes" id="UP001519654">
    <property type="component" value="Unassembled WGS sequence"/>
</dbReference>
<evidence type="ECO:0000313" key="2">
    <source>
        <dbReference type="Proteomes" id="UP001519654"/>
    </source>
</evidence>
<evidence type="ECO:0000313" key="1">
    <source>
        <dbReference type="EMBL" id="MBU2662658.1"/>
    </source>
</evidence>
<sequence length="172" mass="19536">MLWREVFVPDHVVGSDDFRAEVGGVVEMALALQCHDRAVLDAPGDGQRHGDDLVGRVVAVESSWPDGWMLDVNGLGIYVSEAAQPLPPSGAWVRVRGELSIAEYYETDLYEPTDELRQRAERRWHVRRIVRLELGTGRREDVTAIRFDPVRRLIGYRLDLEQVRDGQGLRSM</sequence>
<reference evidence="1 2" key="1">
    <citation type="submission" date="2021-06" db="EMBL/GenBank/DDBJ databases">
        <title>Actinoplanes lichenicola sp. nov., and Actinoplanes ovalisporus sp. nov., isolated from lichen in Thailand.</title>
        <authorList>
            <person name="Saeng-In P."/>
            <person name="Kanchanasin P."/>
            <person name="Yuki M."/>
            <person name="Kudo T."/>
            <person name="Ohkuma M."/>
            <person name="Phongsopitanun W."/>
            <person name="Tanasupawat S."/>
        </authorList>
    </citation>
    <scope>NUCLEOTIDE SEQUENCE [LARGE SCALE GENOMIC DNA]</scope>
    <source>
        <strain evidence="1 2">NBRC 110975</strain>
    </source>
</reference>